<evidence type="ECO:0008006" key="6">
    <source>
        <dbReference type="Google" id="ProtNLM"/>
    </source>
</evidence>
<keyword evidence="5" id="KW-1185">Reference proteome</keyword>
<dbReference type="EMBL" id="BAABME010000004">
    <property type="protein sequence ID" value="GAA0138291.1"/>
    <property type="molecule type" value="Genomic_DNA"/>
</dbReference>
<organism evidence="4 5">
    <name type="scientific">Lithospermum erythrorhizon</name>
    <name type="common">Purple gromwell</name>
    <name type="synonym">Lithospermum officinale var. erythrorhizon</name>
    <dbReference type="NCBI Taxonomy" id="34254"/>
    <lineage>
        <taxon>Eukaryota</taxon>
        <taxon>Viridiplantae</taxon>
        <taxon>Streptophyta</taxon>
        <taxon>Embryophyta</taxon>
        <taxon>Tracheophyta</taxon>
        <taxon>Spermatophyta</taxon>
        <taxon>Magnoliopsida</taxon>
        <taxon>eudicotyledons</taxon>
        <taxon>Gunneridae</taxon>
        <taxon>Pentapetalae</taxon>
        <taxon>asterids</taxon>
        <taxon>lamiids</taxon>
        <taxon>Boraginales</taxon>
        <taxon>Boraginaceae</taxon>
        <taxon>Boraginoideae</taxon>
        <taxon>Lithospermeae</taxon>
        <taxon>Lithospermum</taxon>
    </lineage>
</organism>
<gene>
    <name evidence="4" type="ORF">LIER_00065</name>
</gene>
<keyword evidence="2" id="KW-0677">Repeat</keyword>
<proteinExistence type="inferred from homology"/>
<feature type="repeat" description="PPR" evidence="3">
    <location>
        <begin position="150"/>
        <end position="184"/>
    </location>
</feature>
<accession>A0AAV3NII1</accession>
<dbReference type="PANTHER" id="PTHR45717:SF8">
    <property type="entry name" value="OS01G0301000 PROTEIN"/>
    <property type="match status" value="1"/>
</dbReference>
<dbReference type="NCBIfam" id="TIGR00756">
    <property type="entry name" value="PPR"/>
    <property type="match status" value="1"/>
</dbReference>
<evidence type="ECO:0000256" key="3">
    <source>
        <dbReference type="PROSITE-ProRule" id="PRU00708"/>
    </source>
</evidence>
<dbReference type="InterPro" id="IPR011990">
    <property type="entry name" value="TPR-like_helical_dom_sf"/>
</dbReference>
<evidence type="ECO:0000313" key="5">
    <source>
        <dbReference type="Proteomes" id="UP001454036"/>
    </source>
</evidence>
<comment type="caution">
    <text evidence="4">The sequence shown here is derived from an EMBL/GenBank/DDBJ whole genome shotgun (WGS) entry which is preliminary data.</text>
</comment>
<reference evidence="4 5" key="1">
    <citation type="submission" date="2024-01" db="EMBL/GenBank/DDBJ databases">
        <title>The complete chloroplast genome sequence of Lithospermum erythrorhizon: insights into the phylogenetic relationship among Boraginaceae species and the maternal lineages of purple gromwells.</title>
        <authorList>
            <person name="Okada T."/>
            <person name="Watanabe K."/>
        </authorList>
    </citation>
    <scope>NUCLEOTIDE SEQUENCE [LARGE SCALE GENOMIC DNA]</scope>
</reference>
<dbReference type="GO" id="GO:0003729">
    <property type="term" value="F:mRNA binding"/>
    <property type="evidence" value="ECO:0007669"/>
    <property type="project" value="UniProtKB-ARBA"/>
</dbReference>
<dbReference type="Pfam" id="PF01535">
    <property type="entry name" value="PPR"/>
    <property type="match status" value="4"/>
</dbReference>
<dbReference type="Gene3D" id="1.25.40.10">
    <property type="entry name" value="Tetratricopeptide repeat domain"/>
    <property type="match status" value="2"/>
</dbReference>
<dbReference type="PROSITE" id="PS51375">
    <property type="entry name" value="PPR"/>
    <property type="match status" value="2"/>
</dbReference>
<feature type="repeat" description="PPR" evidence="3">
    <location>
        <begin position="185"/>
        <end position="219"/>
    </location>
</feature>
<comment type="similarity">
    <text evidence="1">Belongs to the PPR family. P subfamily.</text>
</comment>
<evidence type="ECO:0000256" key="1">
    <source>
        <dbReference type="ARBA" id="ARBA00007626"/>
    </source>
</evidence>
<dbReference type="AlphaFoldDB" id="A0AAV3NII1"/>
<dbReference type="GO" id="GO:0005739">
    <property type="term" value="C:mitochondrion"/>
    <property type="evidence" value="ECO:0007669"/>
    <property type="project" value="TreeGrafter"/>
</dbReference>
<evidence type="ECO:0000256" key="2">
    <source>
        <dbReference type="ARBA" id="ARBA00022737"/>
    </source>
</evidence>
<dbReference type="PANTHER" id="PTHR45717">
    <property type="entry name" value="OS12G0527900 PROTEIN"/>
    <property type="match status" value="1"/>
</dbReference>
<dbReference type="InterPro" id="IPR002885">
    <property type="entry name" value="PPR_rpt"/>
</dbReference>
<name>A0AAV3NII1_LITER</name>
<dbReference type="SUPFAM" id="SSF48452">
    <property type="entry name" value="TPR-like"/>
    <property type="match status" value="1"/>
</dbReference>
<protein>
    <recommendedName>
        <fullName evidence="6">Pentatricopeptide repeat-containing protein</fullName>
    </recommendedName>
</protein>
<sequence>MKNLCRLISQSTRVPIRGRHVSTTVENAAAKLTFPPVKAAEEKSQQGGDTQNLYRRLSALGMKKNMVSSTINEYIREGKTPSKFELDRCITELRKYRKPHLSLEIMEWMAKRGVTKSLRDFPMYLDLVAKTKGIEEAEKCFRGLSDSMRNQWTYGALLNCYCTKLMEDQALALFEEMEELNVAYTSVAYSNLMSLYMKLEKPEKVSPLVEDMKKRNIELTTYIYCIWMTSCSHLDDVEGAERVFEEVKRDSMKKCTWTIYSNLAVVYVKAGYKEKAELALKKVEQEMGPQNRKAYHLLISLHAGVSNLSEVHRLWKSLKHNFEVVTNMSYLVMLQALGKLNDLVGLKDCYEEWESSCHSFDTRIVHSVIRNYLRHQMVEEAQAVFHRAKERSSGHPFFLSETFITYFLQNNQGQQALCCLEAAVSQVKNDEWRLKHEVIREFIRYLEETKDVDFGEEFCKLLKKVNSLKYASYKSLLETYVVAGRIAPNMLERIEEDGIVVDSTLKHVLQRVCPESELS</sequence>
<dbReference type="Proteomes" id="UP001454036">
    <property type="component" value="Unassembled WGS sequence"/>
</dbReference>
<evidence type="ECO:0000313" key="4">
    <source>
        <dbReference type="EMBL" id="GAA0138291.1"/>
    </source>
</evidence>